<gene>
    <name evidence="2" type="primary">rnb_2</name>
    <name evidence="2" type="ORF">NCTC10313_04079</name>
</gene>
<protein>
    <submittedName>
        <fullName evidence="2">Exoribonuclease II</fullName>
        <ecNumber evidence="2">3.1.13.1</ecNumber>
    </submittedName>
</protein>
<dbReference type="EC" id="3.1.13.1" evidence="2"/>
<sequence>MLDEGLTRRDLTTLDFVTIDSASTEDMDDALYAESTADGNCC</sequence>
<organism evidence="2 3">
    <name type="scientific">Klebsiella pneumoniae subsp. ozaenae</name>
    <dbReference type="NCBI Taxonomy" id="574"/>
    <lineage>
        <taxon>Bacteria</taxon>
        <taxon>Pseudomonadati</taxon>
        <taxon>Pseudomonadota</taxon>
        <taxon>Gammaproteobacteria</taxon>
        <taxon>Enterobacterales</taxon>
        <taxon>Enterobacteriaceae</taxon>
        <taxon>Klebsiella/Raoultella group</taxon>
        <taxon>Klebsiella</taxon>
        <taxon>Klebsiella pneumoniae complex</taxon>
    </lineage>
</organism>
<proteinExistence type="predicted"/>
<dbReference type="InterPro" id="IPR012340">
    <property type="entry name" value="NA-bd_OB-fold"/>
</dbReference>
<feature type="domain" description="RNB" evidence="1">
    <location>
        <begin position="8"/>
        <end position="40"/>
    </location>
</feature>
<dbReference type="InterPro" id="IPR001900">
    <property type="entry name" value="RNase_II/R"/>
</dbReference>
<accession>A0A377ZTG8</accession>
<evidence type="ECO:0000313" key="3">
    <source>
        <dbReference type="Proteomes" id="UP000254487"/>
    </source>
</evidence>
<dbReference type="GO" id="GO:0003723">
    <property type="term" value="F:RNA binding"/>
    <property type="evidence" value="ECO:0007669"/>
    <property type="project" value="InterPro"/>
</dbReference>
<dbReference type="AlphaFoldDB" id="A0A377ZTG8"/>
<dbReference type="SUPFAM" id="SSF50249">
    <property type="entry name" value="Nucleic acid-binding proteins"/>
    <property type="match status" value="1"/>
</dbReference>
<dbReference type="Proteomes" id="UP000254487">
    <property type="component" value="Unassembled WGS sequence"/>
</dbReference>
<name>A0A377ZTG8_KLEPO</name>
<reference evidence="2 3" key="1">
    <citation type="submission" date="2018-06" db="EMBL/GenBank/DDBJ databases">
        <authorList>
            <consortium name="Pathogen Informatics"/>
            <person name="Doyle S."/>
        </authorList>
    </citation>
    <scope>NUCLEOTIDE SEQUENCE [LARGE SCALE GENOMIC DNA]</scope>
    <source>
        <strain evidence="2 3">NCTC10313</strain>
    </source>
</reference>
<dbReference type="Pfam" id="PF00773">
    <property type="entry name" value="RNB"/>
    <property type="match status" value="1"/>
</dbReference>
<evidence type="ECO:0000259" key="1">
    <source>
        <dbReference type="Pfam" id="PF00773"/>
    </source>
</evidence>
<dbReference type="EMBL" id="UGLW01000003">
    <property type="protein sequence ID" value="STU84739.1"/>
    <property type="molecule type" value="Genomic_DNA"/>
</dbReference>
<keyword evidence="2" id="KW-0378">Hydrolase</keyword>
<dbReference type="GO" id="GO:0008859">
    <property type="term" value="F:exoribonuclease II activity"/>
    <property type="evidence" value="ECO:0007669"/>
    <property type="project" value="UniProtKB-EC"/>
</dbReference>
<evidence type="ECO:0000313" key="2">
    <source>
        <dbReference type="EMBL" id="STU84739.1"/>
    </source>
</evidence>